<feature type="transmembrane region" description="Helical" evidence="1">
    <location>
        <begin position="7"/>
        <end position="26"/>
    </location>
</feature>
<sequence length="119" mass="13490">MCANTTAKYNMSIIVLYMIFIVSFLYDKHYDIIGILTSIAFAVLFPLSIRKEPKQTDGKRLKSLLFACTFMIGFPCALKITEFLTNKSFQADGWLVVLTGIALQSAHYIISVRREKSKP</sequence>
<keyword evidence="1" id="KW-0472">Membrane</keyword>
<keyword evidence="1" id="KW-0812">Transmembrane</keyword>
<evidence type="ECO:0000313" key="2">
    <source>
        <dbReference type="EMBL" id="CUP85520.1"/>
    </source>
</evidence>
<accession>A0A174RRD7</accession>
<gene>
    <name evidence="2" type="ORF">ERS852554_02005</name>
</gene>
<dbReference type="EMBL" id="CZBF01000003">
    <property type="protein sequence ID" value="CUP85520.1"/>
    <property type="molecule type" value="Genomic_DNA"/>
</dbReference>
<evidence type="ECO:0000313" key="3">
    <source>
        <dbReference type="Proteomes" id="UP000095788"/>
    </source>
</evidence>
<feature type="transmembrane region" description="Helical" evidence="1">
    <location>
        <begin position="93"/>
        <end position="110"/>
    </location>
</feature>
<feature type="transmembrane region" description="Helical" evidence="1">
    <location>
        <begin position="61"/>
        <end position="81"/>
    </location>
</feature>
<protein>
    <submittedName>
        <fullName evidence="2">Uncharacterized protein</fullName>
    </submittedName>
</protein>
<organism evidence="2 3">
    <name type="scientific">Bacteroides uniformis</name>
    <dbReference type="NCBI Taxonomy" id="820"/>
    <lineage>
        <taxon>Bacteria</taxon>
        <taxon>Pseudomonadati</taxon>
        <taxon>Bacteroidota</taxon>
        <taxon>Bacteroidia</taxon>
        <taxon>Bacteroidales</taxon>
        <taxon>Bacteroidaceae</taxon>
        <taxon>Bacteroides</taxon>
    </lineage>
</organism>
<dbReference type="Proteomes" id="UP000095788">
    <property type="component" value="Unassembled WGS sequence"/>
</dbReference>
<dbReference type="AlphaFoldDB" id="A0A174RRD7"/>
<proteinExistence type="predicted"/>
<feature type="transmembrane region" description="Helical" evidence="1">
    <location>
        <begin position="32"/>
        <end position="49"/>
    </location>
</feature>
<name>A0A174RRD7_BACUN</name>
<keyword evidence="1" id="KW-1133">Transmembrane helix</keyword>
<reference evidence="2 3" key="1">
    <citation type="submission" date="2015-09" db="EMBL/GenBank/DDBJ databases">
        <authorList>
            <consortium name="Pathogen Informatics"/>
        </authorList>
    </citation>
    <scope>NUCLEOTIDE SEQUENCE [LARGE SCALE GENOMIC DNA]</scope>
    <source>
        <strain evidence="2 3">2789STDY5834942</strain>
    </source>
</reference>
<evidence type="ECO:0000256" key="1">
    <source>
        <dbReference type="SAM" id="Phobius"/>
    </source>
</evidence>